<dbReference type="STRING" id="1423726.FC07_GL002393"/>
<name>A0A0R1H7L6_9LACO</name>
<sequence length="286" mass="32516">MDIPDVVKAIQSRDEALTIVIGNQKGGVGKTTNTYLIAYTLAKMGIHTLVADLDPQANATKTLMLTKSQQEDTVYSIKKTLMVGVQEKDLTDLPVKIMDNLDLIPSYIDFQDFTKYLYQNTNNEYEETHLLEPLFNPLKKKYDVILLDVPPFSIEITRNAVIFSDFALISLQTHDDSLSGAEEYVNTLSKLQQEYQLDIEVIGILPMLHDARNGVDQTIIQSAKDEFGEENVFTNIVTQMARIKRFPINGITDKDRFDKRVLDKYQQVTDELLSRIGLFIDDKEAK</sequence>
<accession>A0A0R1H7L6</accession>
<evidence type="ECO:0000313" key="3">
    <source>
        <dbReference type="Proteomes" id="UP000051461"/>
    </source>
</evidence>
<protein>
    <submittedName>
        <fullName evidence="2">Replication protein RepB</fullName>
    </submittedName>
</protein>
<gene>
    <name evidence="2" type="ORF">FC07_GL002393</name>
</gene>
<dbReference type="InterPro" id="IPR050678">
    <property type="entry name" value="DNA_Partitioning_ATPase"/>
</dbReference>
<reference evidence="2 3" key="1">
    <citation type="journal article" date="2015" name="Genome Announc.">
        <title>Expanding the biotechnology potential of lactobacilli through comparative genomics of 213 strains and associated genera.</title>
        <authorList>
            <person name="Sun Z."/>
            <person name="Harris H.M."/>
            <person name="McCann A."/>
            <person name="Guo C."/>
            <person name="Argimon S."/>
            <person name="Zhang W."/>
            <person name="Yang X."/>
            <person name="Jeffery I.B."/>
            <person name="Cooney J.C."/>
            <person name="Kagawa T.F."/>
            <person name="Liu W."/>
            <person name="Song Y."/>
            <person name="Salvetti E."/>
            <person name="Wrobel A."/>
            <person name="Rasinkangas P."/>
            <person name="Parkhill J."/>
            <person name="Rea M.C."/>
            <person name="O'Sullivan O."/>
            <person name="Ritari J."/>
            <person name="Douillard F.P."/>
            <person name="Paul Ross R."/>
            <person name="Yang R."/>
            <person name="Briner A.E."/>
            <person name="Felis G.E."/>
            <person name="de Vos W.M."/>
            <person name="Barrangou R."/>
            <person name="Klaenhammer T.R."/>
            <person name="Caufield P.W."/>
            <person name="Cui Y."/>
            <person name="Zhang H."/>
            <person name="O'Toole P.W."/>
        </authorList>
    </citation>
    <scope>NUCLEOTIDE SEQUENCE [LARGE SCALE GENOMIC DNA]</scope>
    <source>
        <strain evidence="2 3">DSM 20003</strain>
    </source>
</reference>
<dbReference type="CDD" id="cd02042">
    <property type="entry name" value="ParAB_family"/>
    <property type="match status" value="1"/>
</dbReference>
<proteinExistence type="predicted"/>
<dbReference type="RefSeq" id="WP_013356270.1">
    <property type="nucleotide sequence ID" value="NZ_AZDA01000042.1"/>
</dbReference>
<dbReference type="Gene3D" id="3.40.50.300">
    <property type="entry name" value="P-loop containing nucleotide triphosphate hydrolases"/>
    <property type="match status" value="1"/>
</dbReference>
<dbReference type="OrthoDB" id="9815116at2"/>
<dbReference type="PANTHER" id="PTHR13696:SF99">
    <property type="entry name" value="COBYRINIC ACID AC-DIAMIDE SYNTHASE"/>
    <property type="match status" value="1"/>
</dbReference>
<dbReference type="InterPro" id="IPR027417">
    <property type="entry name" value="P-loop_NTPase"/>
</dbReference>
<dbReference type="PANTHER" id="PTHR13696">
    <property type="entry name" value="P-LOOP CONTAINING NUCLEOSIDE TRIPHOSPHATE HYDROLASE"/>
    <property type="match status" value="1"/>
</dbReference>
<dbReference type="EMBL" id="AZDA01000042">
    <property type="protein sequence ID" value="KRK39602.1"/>
    <property type="molecule type" value="Genomic_DNA"/>
</dbReference>
<comment type="caution">
    <text evidence="2">The sequence shown here is derived from an EMBL/GenBank/DDBJ whole genome shotgun (WGS) entry which is preliminary data.</text>
</comment>
<dbReference type="Proteomes" id="UP000051461">
    <property type="component" value="Unassembled WGS sequence"/>
</dbReference>
<organism evidence="2 3">
    <name type="scientific">Loigolactobacillus bifermentans DSM 20003</name>
    <dbReference type="NCBI Taxonomy" id="1423726"/>
    <lineage>
        <taxon>Bacteria</taxon>
        <taxon>Bacillati</taxon>
        <taxon>Bacillota</taxon>
        <taxon>Bacilli</taxon>
        <taxon>Lactobacillales</taxon>
        <taxon>Lactobacillaceae</taxon>
        <taxon>Loigolactobacillus</taxon>
    </lineage>
</organism>
<keyword evidence="3" id="KW-1185">Reference proteome</keyword>
<dbReference type="Pfam" id="PF13614">
    <property type="entry name" value="AAA_31"/>
    <property type="match status" value="1"/>
</dbReference>
<feature type="domain" description="AAA" evidence="1">
    <location>
        <begin position="18"/>
        <end position="200"/>
    </location>
</feature>
<evidence type="ECO:0000313" key="2">
    <source>
        <dbReference type="EMBL" id="KRK39602.1"/>
    </source>
</evidence>
<dbReference type="AlphaFoldDB" id="A0A0R1H7L6"/>
<dbReference type="PATRIC" id="fig|1423726.3.peg.2485"/>
<dbReference type="InterPro" id="IPR025669">
    <property type="entry name" value="AAA_dom"/>
</dbReference>
<dbReference type="SUPFAM" id="SSF52540">
    <property type="entry name" value="P-loop containing nucleoside triphosphate hydrolases"/>
    <property type="match status" value="1"/>
</dbReference>
<evidence type="ECO:0000259" key="1">
    <source>
        <dbReference type="Pfam" id="PF13614"/>
    </source>
</evidence>